<dbReference type="CDD" id="cd00159">
    <property type="entry name" value="RhoGAP"/>
    <property type="match status" value="1"/>
</dbReference>
<dbReference type="InterPro" id="IPR000198">
    <property type="entry name" value="RhoGAP_dom"/>
</dbReference>
<name>D3BSL7_HETP5</name>
<dbReference type="Pfam" id="PF00620">
    <property type="entry name" value="RhoGAP"/>
    <property type="match status" value="1"/>
</dbReference>
<dbReference type="GeneID" id="31366455"/>
<dbReference type="PANTHER" id="PTHR45808:SF2">
    <property type="entry name" value="RHO GTPASE-ACTIVATING PROTEIN 68F"/>
    <property type="match status" value="1"/>
</dbReference>
<dbReference type="PROSITE" id="PS50238">
    <property type="entry name" value="RHOGAP"/>
    <property type="match status" value="1"/>
</dbReference>
<dbReference type="GO" id="GO:0005096">
    <property type="term" value="F:GTPase activator activity"/>
    <property type="evidence" value="ECO:0007669"/>
    <property type="project" value="TreeGrafter"/>
</dbReference>
<feature type="region of interest" description="Disordered" evidence="3">
    <location>
        <begin position="1"/>
        <end position="76"/>
    </location>
</feature>
<accession>D3BSL7</accession>
<feature type="compositionally biased region" description="Basic and acidic residues" evidence="3">
    <location>
        <begin position="12"/>
        <end position="25"/>
    </location>
</feature>
<dbReference type="InParanoid" id="D3BSL7"/>
<evidence type="ECO:0000313" key="5">
    <source>
        <dbReference type="EMBL" id="EFA75482.1"/>
    </source>
</evidence>
<evidence type="ECO:0000256" key="2">
    <source>
        <dbReference type="ARBA" id="ARBA00022490"/>
    </source>
</evidence>
<dbReference type="GO" id="GO:0005737">
    <property type="term" value="C:cytoplasm"/>
    <property type="evidence" value="ECO:0007669"/>
    <property type="project" value="UniProtKB-SubCell"/>
</dbReference>
<proteinExistence type="predicted"/>
<feature type="compositionally biased region" description="Low complexity" evidence="3">
    <location>
        <begin position="312"/>
        <end position="351"/>
    </location>
</feature>
<keyword evidence="6" id="KW-1185">Reference proteome</keyword>
<reference evidence="5 6" key="1">
    <citation type="journal article" date="2011" name="Genome Res.">
        <title>Phylogeny-wide analysis of social amoeba genomes highlights ancient origins for complex intercellular communication.</title>
        <authorList>
            <person name="Heidel A.J."/>
            <person name="Lawal H.M."/>
            <person name="Felder M."/>
            <person name="Schilde C."/>
            <person name="Helps N.R."/>
            <person name="Tunggal B."/>
            <person name="Rivero F."/>
            <person name="John U."/>
            <person name="Schleicher M."/>
            <person name="Eichinger L."/>
            <person name="Platzer M."/>
            <person name="Noegel A.A."/>
            <person name="Schaap P."/>
            <person name="Gloeckner G."/>
        </authorList>
    </citation>
    <scope>NUCLEOTIDE SEQUENCE [LARGE SCALE GENOMIC DNA]</scope>
    <source>
        <strain evidence="6">ATCC 26659 / Pp 5 / PN500</strain>
    </source>
</reference>
<feature type="domain" description="Rho-GAP" evidence="4">
    <location>
        <begin position="109"/>
        <end position="291"/>
    </location>
</feature>
<keyword evidence="2" id="KW-0963">Cytoplasm</keyword>
<dbReference type="OMA" id="IICLICE"/>
<evidence type="ECO:0000313" key="6">
    <source>
        <dbReference type="Proteomes" id="UP000001396"/>
    </source>
</evidence>
<protein>
    <submittedName>
        <fullName evidence="5">RhoGAP domain-containing protein</fullName>
    </submittedName>
</protein>
<evidence type="ECO:0000259" key="4">
    <source>
        <dbReference type="PROSITE" id="PS50238"/>
    </source>
</evidence>
<comment type="subcellular location">
    <subcellularLocation>
        <location evidence="1">Cytoplasm</location>
    </subcellularLocation>
</comment>
<feature type="compositionally biased region" description="Low complexity" evidence="3">
    <location>
        <begin position="46"/>
        <end position="55"/>
    </location>
</feature>
<dbReference type="Gene3D" id="1.10.555.10">
    <property type="entry name" value="Rho GTPase activation protein"/>
    <property type="match status" value="1"/>
</dbReference>
<dbReference type="FunCoup" id="D3BSL7">
    <property type="interactions" value="152"/>
</dbReference>
<feature type="region of interest" description="Disordered" evidence="3">
    <location>
        <begin position="399"/>
        <end position="429"/>
    </location>
</feature>
<evidence type="ECO:0000256" key="3">
    <source>
        <dbReference type="SAM" id="MobiDB-lite"/>
    </source>
</evidence>
<dbReference type="SUPFAM" id="SSF48350">
    <property type="entry name" value="GTPase activation domain, GAP"/>
    <property type="match status" value="1"/>
</dbReference>
<feature type="region of interest" description="Disordered" evidence="3">
    <location>
        <begin position="305"/>
        <end position="362"/>
    </location>
</feature>
<feature type="compositionally biased region" description="Polar residues" evidence="3">
    <location>
        <begin position="1"/>
        <end position="11"/>
    </location>
</feature>
<sequence>MNRTYLRFTTPSEREKERKKERKMETGNNNHHHHQHQNQSLESMISALPSASLSPRPTHNGTPRSPHQNDDFLNDGNIPSKGTIITILNKFLSRRPAKEDLIQNRVLKSEYRPIALRYSVIDTLCNHLERNALTQEGIFRVSGSANQIRLFWATFVSDNIDFQSITNEHNVSGALKLYIREQTDPLIPFEQWSSFVTNLMTKNHQVEPADISNLLTKVSSVEYLRIIKRILRMLVVFARHAKINKMNAFNMGVVFGPNLFRSKADSPTIMYESKYSNECVTKLILNYARVFPDLDIPHLGTETNTEDYVDENNTNNNNNNNINATTSNNGASSSLTSTNGNSNSNNNNNENGLMVSDTIGSSPSPVFRPIKISASPSTSSPQLLSITAQLQQGTNEKRIANSPSNSAQQLIKKEQQSTERSPSPIHPSLADANQHAVANKVSPLVHMRRRDFSMTDLIRHRLSKSKHFKKEEGWDHFLVLQIHGNLIAANNSNQGIASTIRPKGKAKKEILNNITFQPVYIFVSARNIIVFDVHSMEMTTILPHDRLKEFAIDAVNPGLFYLQDTLNGKFSYFLVPRPKIMDLLTRVLERGRAIAKLTNKAMAHLTPRKFAMLEQSGGSQSSYGKLPEARPVFEELAARGFSELDVWEGTVDLLEIVRQFKSILVPSDTKAVVEFLLPGIEDFKGVYRKSYKLDINTTVYKIICLICEKVNNESLKPSKFVIRTLKGRTLYDNLSLRAYGLGSLFTTWQLRLISLDQPDSTGNFVVEFLMPDSPEFKGMQKKAIKVDAYQPLKRIMKGLCDKLKVPKYHYYDLIGPEGQVLGGDDILSSIGLGIKFKTCKMKLQKKTFPVGKNVEQDTPMVRSVVNDIMDSVWQKLQERHRERIRIYCKHLLDYIVDQTFIEISKAETVPRRVAMLSRNARSDFYSLLATKEEDDLILSETDGYKNLLINARSVVENDLEPSPNYPIRRLGIGLPSLRDIKLSNARNTFMSDLVDQRQRIHVPQLKQQVTNKFKARNVNSNSLIVSQLALKPGTSKLVEQLKTRMADVKTYENIDEIEDLVPTSKQ</sequence>
<dbReference type="InterPro" id="IPR008936">
    <property type="entry name" value="Rho_GTPase_activation_prot"/>
</dbReference>
<comment type="caution">
    <text evidence="5">The sequence shown here is derived from an EMBL/GenBank/DDBJ whole genome shotgun (WGS) entry which is preliminary data.</text>
</comment>
<dbReference type="SMART" id="SM00324">
    <property type="entry name" value="RhoGAP"/>
    <property type="match status" value="1"/>
</dbReference>
<evidence type="ECO:0000256" key="1">
    <source>
        <dbReference type="ARBA" id="ARBA00004496"/>
    </source>
</evidence>
<dbReference type="PANTHER" id="PTHR45808">
    <property type="entry name" value="RHO GTPASE-ACTIVATING PROTEIN 68F"/>
    <property type="match status" value="1"/>
</dbReference>
<dbReference type="Proteomes" id="UP000001396">
    <property type="component" value="Unassembled WGS sequence"/>
</dbReference>
<dbReference type="GO" id="GO:0007264">
    <property type="term" value="P:small GTPase-mediated signal transduction"/>
    <property type="evidence" value="ECO:0007669"/>
    <property type="project" value="TreeGrafter"/>
</dbReference>
<dbReference type="EMBL" id="ADBJ01000054">
    <property type="protein sequence ID" value="EFA75482.1"/>
    <property type="molecule type" value="Genomic_DNA"/>
</dbReference>
<gene>
    <name evidence="5" type="primary">gacE</name>
    <name evidence="5" type="ORF">PPL_10986</name>
</gene>
<feature type="compositionally biased region" description="Polar residues" evidence="3">
    <location>
        <begin position="57"/>
        <end position="66"/>
    </location>
</feature>
<dbReference type="RefSeq" id="XP_020427616.1">
    <property type="nucleotide sequence ID" value="XM_020581746.1"/>
</dbReference>
<organism evidence="5 6">
    <name type="scientific">Heterostelium pallidum (strain ATCC 26659 / Pp 5 / PN500)</name>
    <name type="common">Cellular slime mold</name>
    <name type="synonym">Polysphondylium pallidum</name>
    <dbReference type="NCBI Taxonomy" id="670386"/>
    <lineage>
        <taxon>Eukaryota</taxon>
        <taxon>Amoebozoa</taxon>
        <taxon>Evosea</taxon>
        <taxon>Eumycetozoa</taxon>
        <taxon>Dictyostelia</taxon>
        <taxon>Acytosteliales</taxon>
        <taxon>Acytosteliaceae</taxon>
        <taxon>Heterostelium</taxon>
    </lineage>
</organism>
<dbReference type="AlphaFoldDB" id="D3BSL7"/>